<evidence type="ECO:0000313" key="6">
    <source>
        <dbReference type="Proteomes" id="UP000237682"/>
    </source>
</evidence>
<reference evidence="5 6" key="1">
    <citation type="submission" date="2018-02" db="EMBL/GenBank/DDBJ databases">
        <title>Whole genome sequencing of endophytic bacterium.</title>
        <authorList>
            <person name="Eedara R."/>
            <person name="Podile A.R."/>
        </authorList>
    </citation>
    <scope>NUCLEOTIDE SEQUENCE [LARGE SCALE GENOMIC DNA]</scope>
    <source>
        <strain evidence="5 6">RP1T</strain>
    </source>
</reference>
<dbReference type="SMART" id="SM00421">
    <property type="entry name" value="HTH_LUXR"/>
    <property type="match status" value="1"/>
</dbReference>
<proteinExistence type="predicted"/>
<keyword evidence="2" id="KW-0238">DNA-binding</keyword>
<comment type="caution">
    <text evidence="5">The sequence shown here is derived from an EMBL/GenBank/DDBJ whole genome shotgun (WGS) entry which is preliminary data.</text>
</comment>
<evidence type="ECO:0000256" key="3">
    <source>
        <dbReference type="ARBA" id="ARBA00023163"/>
    </source>
</evidence>
<keyword evidence="6" id="KW-1185">Reference proteome</keyword>
<name>A0A2S9QDP4_9HYPH</name>
<keyword evidence="1" id="KW-0805">Transcription regulation</keyword>
<evidence type="ECO:0000313" key="5">
    <source>
        <dbReference type="EMBL" id="PRH87468.1"/>
    </source>
</evidence>
<dbReference type="Proteomes" id="UP000237682">
    <property type="component" value="Unassembled WGS sequence"/>
</dbReference>
<dbReference type="Gene3D" id="1.10.10.10">
    <property type="entry name" value="Winged helix-like DNA-binding domain superfamily/Winged helix DNA-binding domain"/>
    <property type="match status" value="1"/>
</dbReference>
<dbReference type="AlphaFoldDB" id="A0A2S9QDP4"/>
<dbReference type="PANTHER" id="PTHR44688">
    <property type="entry name" value="DNA-BINDING TRANSCRIPTIONAL ACTIVATOR DEVR_DOSR"/>
    <property type="match status" value="1"/>
</dbReference>
<dbReference type="SUPFAM" id="SSF46894">
    <property type="entry name" value="C-terminal effector domain of the bipartite response regulators"/>
    <property type="match status" value="1"/>
</dbReference>
<keyword evidence="3" id="KW-0804">Transcription</keyword>
<evidence type="ECO:0000256" key="1">
    <source>
        <dbReference type="ARBA" id="ARBA00023015"/>
    </source>
</evidence>
<evidence type="ECO:0000259" key="4">
    <source>
        <dbReference type="PROSITE" id="PS50043"/>
    </source>
</evidence>
<evidence type="ECO:0000256" key="2">
    <source>
        <dbReference type="ARBA" id="ARBA00023125"/>
    </source>
</evidence>
<sequence length="333" mass="36661">MSGEVVSFIRAGPLGRCRALSFRPVVLAFRPLCERKASRADFLSYIPNRGYILHVCSAQGVEIGSSRHNLAASTALADAIKAAGRGGSGDFERALLAWLGLHARFDHSVVFAYRGSARPPMLYETFSPAESHVFVALYQDGAYLLDPFHRAAIGGCEGFRRMRELAPDRFYTSEYFRSYYSQTGLAEEVGFFVQLPEQTSVVWSLMRLAASGPFGTAEVRGLRDLTPIVLALCAQHWRDLPEFGEAGSRVTTLPLPGSDLDRARLWASQSLTAREGEIVNLVLQGHSSDSISRLLHISTGTVKVHRRNIHHKLGIHSQAGLFARFLSLLNETG</sequence>
<gene>
    <name evidence="5" type="ORF">C5L14_12705</name>
</gene>
<dbReference type="PRINTS" id="PR00038">
    <property type="entry name" value="HTHLUXR"/>
</dbReference>
<dbReference type="Pfam" id="PF00196">
    <property type="entry name" value="GerE"/>
    <property type="match status" value="1"/>
</dbReference>
<dbReference type="PROSITE" id="PS00622">
    <property type="entry name" value="HTH_LUXR_1"/>
    <property type="match status" value="1"/>
</dbReference>
<protein>
    <submittedName>
        <fullName evidence="5">Helix-turn-helix transcriptional regulator</fullName>
    </submittedName>
</protein>
<accession>A0A2S9QDP4</accession>
<dbReference type="InterPro" id="IPR000792">
    <property type="entry name" value="Tscrpt_reg_LuxR_C"/>
</dbReference>
<dbReference type="InterPro" id="IPR036388">
    <property type="entry name" value="WH-like_DNA-bd_sf"/>
</dbReference>
<dbReference type="InterPro" id="IPR016032">
    <property type="entry name" value="Sig_transdc_resp-reg_C-effctor"/>
</dbReference>
<dbReference type="EMBL" id="PUEJ01000004">
    <property type="protein sequence ID" value="PRH87468.1"/>
    <property type="molecule type" value="Genomic_DNA"/>
</dbReference>
<dbReference type="PROSITE" id="PS50043">
    <property type="entry name" value="HTH_LUXR_2"/>
    <property type="match status" value="1"/>
</dbReference>
<dbReference type="OrthoDB" id="343383at2"/>
<feature type="domain" description="HTH luxR-type" evidence="4">
    <location>
        <begin position="264"/>
        <end position="329"/>
    </location>
</feature>
<dbReference type="GO" id="GO:0003677">
    <property type="term" value="F:DNA binding"/>
    <property type="evidence" value="ECO:0007669"/>
    <property type="project" value="UniProtKB-KW"/>
</dbReference>
<organism evidence="5 6">
    <name type="scientific">Labrys okinawensis</name>
    <dbReference type="NCBI Taxonomy" id="346911"/>
    <lineage>
        <taxon>Bacteria</taxon>
        <taxon>Pseudomonadati</taxon>
        <taxon>Pseudomonadota</taxon>
        <taxon>Alphaproteobacteria</taxon>
        <taxon>Hyphomicrobiales</taxon>
        <taxon>Xanthobacteraceae</taxon>
        <taxon>Labrys</taxon>
    </lineage>
</organism>
<dbReference type="PANTHER" id="PTHR44688:SF16">
    <property type="entry name" value="DNA-BINDING TRANSCRIPTIONAL ACTIVATOR DEVR_DOSR"/>
    <property type="match status" value="1"/>
</dbReference>
<dbReference type="GO" id="GO:0006355">
    <property type="term" value="P:regulation of DNA-templated transcription"/>
    <property type="evidence" value="ECO:0007669"/>
    <property type="project" value="InterPro"/>
</dbReference>
<dbReference type="CDD" id="cd06170">
    <property type="entry name" value="LuxR_C_like"/>
    <property type="match status" value="1"/>
</dbReference>